<dbReference type="EMBL" id="UINC01204133">
    <property type="protein sequence ID" value="SVE24720.1"/>
    <property type="molecule type" value="Genomic_DNA"/>
</dbReference>
<feature type="domain" description="Type I restriction enzyme HindI endonuclease subunit-like C-terminal" evidence="3">
    <location>
        <begin position="4"/>
        <end position="162"/>
    </location>
</feature>
<dbReference type="Pfam" id="PF11867">
    <property type="entry name" value="T1RH-like_C"/>
    <property type="match status" value="1"/>
</dbReference>
<dbReference type="InterPro" id="IPR051268">
    <property type="entry name" value="Type-I_R_enzyme_R_subunit"/>
</dbReference>
<evidence type="ECO:0000256" key="2">
    <source>
        <dbReference type="SAM" id="Coils"/>
    </source>
</evidence>
<proteinExistence type="predicted"/>
<keyword evidence="1" id="KW-0680">Restriction system</keyword>
<evidence type="ECO:0000256" key="1">
    <source>
        <dbReference type="ARBA" id="ARBA00022747"/>
    </source>
</evidence>
<dbReference type="GO" id="GO:0009307">
    <property type="term" value="P:DNA restriction-modification system"/>
    <property type="evidence" value="ECO:0007669"/>
    <property type="project" value="UniProtKB-KW"/>
</dbReference>
<sequence length="188" mass="22242">NLYDLSQIDFDTLKKKFESSRKKRTHAEGLKNSISATIDRMIQVNKARLEYKEKLNQLIAEYNDGAKTVEDVFKRLMQLAEQLKEEEKRYIREELDNEKQLAMFDLLTKPEPDLSPKEKKEVKAVSRILYDKLVEGILALDWRKKQEKKAEVQVAIKTILNDGLPEIYDKRIFDDKRSAIYDYVYECM</sequence>
<evidence type="ECO:0000313" key="4">
    <source>
        <dbReference type="EMBL" id="SVE24720.1"/>
    </source>
</evidence>
<gene>
    <name evidence="4" type="ORF">METZ01_LOCUS477574</name>
</gene>
<dbReference type="AlphaFoldDB" id="A0A383BY30"/>
<dbReference type="InterPro" id="IPR021810">
    <property type="entry name" value="T1RH-like_C"/>
</dbReference>
<dbReference type="PANTHER" id="PTHR30195">
    <property type="entry name" value="TYPE I SITE-SPECIFIC DEOXYRIBONUCLEASE PROTEIN SUBUNIT M AND R"/>
    <property type="match status" value="1"/>
</dbReference>
<organism evidence="4">
    <name type="scientific">marine metagenome</name>
    <dbReference type="NCBI Taxonomy" id="408172"/>
    <lineage>
        <taxon>unclassified sequences</taxon>
        <taxon>metagenomes</taxon>
        <taxon>ecological metagenomes</taxon>
    </lineage>
</organism>
<feature type="non-terminal residue" evidence="4">
    <location>
        <position position="1"/>
    </location>
</feature>
<accession>A0A383BY30</accession>
<dbReference type="PANTHER" id="PTHR30195:SF15">
    <property type="entry name" value="TYPE I RESTRICTION ENZYME HINDI ENDONUCLEASE SUBUNIT"/>
    <property type="match status" value="1"/>
</dbReference>
<name>A0A383BY30_9ZZZZ</name>
<protein>
    <recommendedName>
        <fullName evidence="3">Type I restriction enzyme HindI endonuclease subunit-like C-terminal domain-containing protein</fullName>
    </recommendedName>
</protein>
<evidence type="ECO:0000259" key="3">
    <source>
        <dbReference type="Pfam" id="PF11867"/>
    </source>
</evidence>
<feature type="coiled-coil region" evidence="2">
    <location>
        <begin position="41"/>
        <end position="96"/>
    </location>
</feature>
<reference evidence="4" key="1">
    <citation type="submission" date="2018-05" db="EMBL/GenBank/DDBJ databases">
        <authorList>
            <person name="Lanie J.A."/>
            <person name="Ng W.-L."/>
            <person name="Kazmierczak K.M."/>
            <person name="Andrzejewski T.M."/>
            <person name="Davidsen T.M."/>
            <person name="Wayne K.J."/>
            <person name="Tettelin H."/>
            <person name="Glass J.I."/>
            <person name="Rusch D."/>
            <person name="Podicherti R."/>
            <person name="Tsui H.-C.T."/>
            <person name="Winkler M.E."/>
        </authorList>
    </citation>
    <scope>NUCLEOTIDE SEQUENCE</scope>
</reference>
<keyword evidence="2" id="KW-0175">Coiled coil</keyword>